<keyword evidence="6" id="KW-0406">Ion transport</keyword>
<dbReference type="Pfam" id="PF07715">
    <property type="entry name" value="Plug"/>
    <property type="match status" value="1"/>
</dbReference>
<evidence type="ECO:0000256" key="3">
    <source>
        <dbReference type="ARBA" id="ARBA00022452"/>
    </source>
</evidence>
<evidence type="ECO:0000256" key="2">
    <source>
        <dbReference type="ARBA" id="ARBA00022448"/>
    </source>
</evidence>
<keyword evidence="4 10" id="KW-0812">Transmembrane</keyword>
<keyword evidence="15" id="KW-0675">Receptor</keyword>
<proteinExistence type="inferred from homology"/>
<evidence type="ECO:0000259" key="14">
    <source>
        <dbReference type="Pfam" id="PF07715"/>
    </source>
</evidence>
<dbReference type="InterPro" id="IPR000531">
    <property type="entry name" value="Beta-barrel_TonB"/>
</dbReference>
<dbReference type="GO" id="GO:0015344">
    <property type="term" value="F:siderophore uptake transmembrane transporter activity"/>
    <property type="evidence" value="ECO:0007669"/>
    <property type="project" value="TreeGrafter"/>
</dbReference>
<keyword evidence="7 11" id="KW-0798">TonB box</keyword>
<dbReference type="STRING" id="655015.B1812_20135"/>
<accession>A0A1W6MZN9</accession>
<dbReference type="KEGG" id="mbry:B1812_20135"/>
<evidence type="ECO:0000256" key="7">
    <source>
        <dbReference type="ARBA" id="ARBA00023077"/>
    </source>
</evidence>
<dbReference type="EMBL" id="CP019948">
    <property type="protein sequence ID" value="ARN83006.1"/>
    <property type="molecule type" value="Genomic_DNA"/>
</dbReference>
<evidence type="ECO:0000256" key="10">
    <source>
        <dbReference type="PROSITE-ProRule" id="PRU01360"/>
    </source>
</evidence>
<dbReference type="GO" id="GO:0009279">
    <property type="term" value="C:cell outer membrane"/>
    <property type="evidence" value="ECO:0007669"/>
    <property type="project" value="UniProtKB-SubCell"/>
</dbReference>
<dbReference type="Pfam" id="PF00593">
    <property type="entry name" value="TonB_dep_Rec_b-barrel"/>
    <property type="match status" value="1"/>
</dbReference>
<evidence type="ECO:0000256" key="11">
    <source>
        <dbReference type="RuleBase" id="RU003357"/>
    </source>
</evidence>
<keyword evidence="8 10" id="KW-0472">Membrane</keyword>
<dbReference type="AlphaFoldDB" id="A0A1W6MZN9"/>
<dbReference type="Proteomes" id="UP000193978">
    <property type="component" value="Chromosome"/>
</dbReference>
<evidence type="ECO:0000313" key="15">
    <source>
        <dbReference type="EMBL" id="ARN83006.1"/>
    </source>
</evidence>
<dbReference type="PANTHER" id="PTHR30069">
    <property type="entry name" value="TONB-DEPENDENT OUTER MEMBRANE RECEPTOR"/>
    <property type="match status" value="1"/>
</dbReference>
<organism evidence="15 16">
    <name type="scientific">Methylocystis bryophila</name>
    <dbReference type="NCBI Taxonomy" id="655015"/>
    <lineage>
        <taxon>Bacteria</taxon>
        <taxon>Pseudomonadati</taxon>
        <taxon>Pseudomonadota</taxon>
        <taxon>Alphaproteobacteria</taxon>
        <taxon>Hyphomicrobiales</taxon>
        <taxon>Methylocystaceae</taxon>
        <taxon>Methylocystis</taxon>
    </lineage>
</organism>
<keyword evidence="16" id="KW-1185">Reference proteome</keyword>
<dbReference type="SUPFAM" id="SSF56935">
    <property type="entry name" value="Porins"/>
    <property type="match status" value="1"/>
</dbReference>
<dbReference type="Gene3D" id="2.40.170.20">
    <property type="entry name" value="TonB-dependent receptor, beta-barrel domain"/>
    <property type="match status" value="1"/>
</dbReference>
<reference evidence="15 16" key="1">
    <citation type="submission" date="2017-02" db="EMBL/GenBank/DDBJ databases">
        <authorList>
            <person name="Peterson S.W."/>
        </authorList>
    </citation>
    <scope>NUCLEOTIDE SEQUENCE [LARGE SCALE GENOMIC DNA]</scope>
    <source>
        <strain evidence="15 16">S285</strain>
    </source>
</reference>
<dbReference type="InterPro" id="IPR039426">
    <property type="entry name" value="TonB-dep_rcpt-like"/>
</dbReference>
<evidence type="ECO:0000256" key="6">
    <source>
        <dbReference type="ARBA" id="ARBA00023065"/>
    </source>
</evidence>
<keyword evidence="5" id="KW-0732">Signal</keyword>
<keyword evidence="2 10" id="KW-0813">Transport</keyword>
<evidence type="ECO:0000256" key="9">
    <source>
        <dbReference type="ARBA" id="ARBA00023237"/>
    </source>
</evidence>
<evidence type="ECO:0000259" key="13">
    <source>
        <dbReference type="Pfam" id="PF00593"/>
    </source>
</evidence>
<dbReference type="RefSeq" id="WP_085773151.1">
    <property type="nucleotide sequence ID" value="NZ_AP027149.1"/>
</dbReference>
<feature type="domain" description="TonB-dependent receptor-like beta-barrel" evidence="13">
    <location>
        <begin position="419"/>
        <end position="837"/>
    </location>
</feature>
<keyword evidence="3 10" id="KW-1134">Transmembrane beta strand</keyword>
<dbReference type="Gene3D" id="2.170.130.10">
    <property type="entry name" value="TonB-dependent receptor, plug domain"/>
    <property type="match status" value="1"/>
</dbReference>
<keyword evidence="9 10" id="KW-0998">Cell outer membrane</keyword>
<dbReference type="CDD" id="cd01347">
    <property type="entry name" value="ligand_gated_channel"/>
    <property type="match status" value="1"/>
</dbReference>
<dbReference type="InterPro" id="IPR036942">
    <property type="entry name" value="Beta-barrel_TonB_sf"/>
</dbReference>
<name>A0A1W6MZN9_9HYPH</name>
<dbReference type="PANTHER" id="PTHR30069:SF53">
    <property type="entry name" value="COLICIN I RECEPTOR-RELATED"/>
    <property type="match status" value="1"/>
</dbReference>
<gene>
    <name evidence="15" type="ORF">B1812_20135</name>
</gene>
<evidence type="ECO:0000256" key="12">
    <source>
        <dbReference type="SAM" id="MobiDB-lite"/>
    </source>
</evidence>
<feature type="domain" description="TonB-dependent receptor plug" evidence="14">
    <location>
        <begin position="110"/>
        <end position="218"/>
    </location>
</feature>
<evidence type="ECO:0000313" key="16">
    <source>
        <dbReference type="Proteomes" id="UP000193978"/>
    </source>
</evidence>
<evidence type="ECO:0000256" key="4">
    <source>
        <dbReference type="ARBA" id="ARBA00022692"/>
    </source>
</evidence>
<sequence length="890" mass="97544">MHRPRLLTSVSVCALFVLGSNELRAQQSLPSIDVGAARVVRPHKPQQAHRPSLGATHSAPTHTTAPVVATHPAPAPVAAPAPAPVADALGHTDKPFSGSYVPASVAHVGDVASVTQRQISETVNVMTSSETIQNLPSTLVRERFIGDRNATIQGRINNPQDSARTMLYADGVLLSNYLGNSYAYPPRWNMVSPVEIERVDVMQGPFSALYGGNSESGVYTITTRMPETFEFHAEGNSALQYFHWFEDKETDLSGHMSAALGDRKENFSYWVIYDRLDAQGQAQTFSQNQFTTSCGTKCLKAFGGMFAPYVGGGTAANGFPTPGGTLGNIAGSAGADHSQQHFGKVKLAYDFTPAVRATWQTGFWSLVDDTFVQPYMYTTSGVPLYGLGSGIKINDGPYGSYTLGALNPTHSNASHMMNTAEFKSDTKGFFDFDLVGTQYNFLRDYTNTYSQYGFLPTAVNAAGNVTAWNINPTGSNVNQGGNFWRTFDGRFIARPEQDLLGKHILSFGLSDWLYSLNSVQTNTNVATSNYYYDIQTINYGKTNTRSAYIQDEWKFHPDWRLTLGARGDWWTAFEGANDSLGNVTKLNRTTLALYPKAYKGAFSPKSALEWQVTPEFLLRGSIDRAYRFPTVSEMFQAISTPNTVVFNNPNLQPESMTYYDLSGEYHWRNAFDGAAEMLTPRVSFFNVDAWDYMYTQSNTVGATTFSQTININKVHFHGIEGLLTANGLGWHGLNGEFSATFTDTKMLSDKLAPWFDGNQVPRIPRIRLRGTISYSPDDKFSIGASMRFATGAFVSLANTDFSHDSYGSTDSSYLVFDAKAQYKIAPGWTATAGVNNIGNNKALVNPNPYPERTFFLGLKYDIGGPRQDVVGVSAADLSGGASDQSSTIHR</sequence>
<protein>
    <submittedName>
        <fullName evidence="15">TonB-dependent receptor</fullName>
    </submittedName>
</protein>
<feature type="region of interest" description="Disordered" evidence="12">
    <location>
        <begin position="42"/>
        <end position="61"/>
    </location>
</feature>
<dbReference type="InterPro" id="IPR012910">
    <property type="entry name" value="Plug_dom"/>
</dbReference>
<evidence type="ECO:0000256" key="1">
    <source>
        <dbReference type="ARBA" id="ARBA00004571"/>
    </source>
</evidence>
<evidence type="ECO:0000256" key="5">
    <source>
        <dbReference type="ARBA" id="ARBA00022729"/>
    </source>
</evidence>
<comment type="subcellular location">
    <subcellularLocation>
        <location evidence="1 10">Cell outer membrane</location>
        <topology evidence="1 10">Multi-pass membrane protein</topology>
    </subcellularLocation>
</comment>
<dbReference type="InterPro" id="IPR037066">
    <property type="entry name" value="Plug_dom_sf"/>
</dbReference>
<dbReference type="GO" id="GO:0044718">
    <property type="term" value="P:siderophore transmembrane transport"/>
    <property type="evidence" value="ECO:0007669"/>
    <property type="project" value="TreeGrafter"/>
</dbReference>
<comment type="similarity">
    <text evidence="10 11">Belongs to the TonB-dependent receptor family.</text>
</comment>
<evidence type="ECO:0000256" key="8">
    <source>
        <dbReference type="ARBA" id="ARBA00023136"/>
    </source>
</evidence>
<dbReference type="PROSITE" id="PS52016">
    <property type="entry name" value="TONB_DEPENDENT_REC_3"/>
    <property type="match status" value="1"/>
</dbReference>